<dbReference type="PIRSF" id="PIRSF005243">
    <property type="entry name" value="ROO"/>
    <property type="match status" value="1"/>
</dbReference>
<dbReference type="OrthoDB" id="9800607at2"/>
<sequence>MYNVRMIGEDTWWLGASDRRIQLFENTYPVPNGMSYNNYLIMDEKTCLLDGVDESVSRQFEENLAHVLDGRPLDYLVIDHMEPDHCAVIPDLVRRWPNLKLVGTPKAFDLVRQFHGFDPTPHAIKVKEGDTLSLGRHTLQFVLAPMVHWPEVMVSYDQLTGTLFSADAFGAFGATGGAIFADEVDWERDWADEARRYYTNIVGKYGMQVTSLLKKASKLDIKEIAPLHAHIWRRDFDQILSRYQKWAAYEPEDKSVAIFYGSIYGGTANAADILSTKLAEAGVHDVRVYDVSKTPVSEMLSQSFRSPVLVFASATYNMGIFDGMRELLEDLNAHAMKNRTVGVIYNGSWAPQAGSLMLDAIQRMKGMEVLDAEVHVTSAVDEGALEQIDALSAAIVAKLAE</sequence>
<dbReference type="InterPro" id="IPR008254">
    <property type="entry name" value="Flavodoxin/NO_synth"/>
</dbReference>
<dbReference type="SUPFAM" id="SSF56281">
    <property type="entry name" value="Metallo-hydrolase/oxidoreductase"/>
    <property type="match status" value="1"/>
</dbReference>
<dbReference type="RefSeq" id="WP_059053424.1">
    <property type="nucleotide sequence ID" value="NZ_LOJF01000001.1"/>
</dbReference>
<dbReference type="Gene3D" id="3.60.15.10">
    <property type="entry name" value="Ribonuclease Z/Hydroxyacylglutathione hydrolase-like"/>
    <property type="match status" value="1"/>
</dbReference>
<comment type="caution">
    <text evidence="3">The sequence shown here is derived from an EMBL/GenBank/DDBJ whole genome shotgun (WGS) entry which is preliminary data.</text>
</comment>
<dbReference type="InterPro" id="IPR016440">
    <property type="entry name" value="Rubredoxin-O_OxRdtase"/>
</dbReference>
<name>A0A100YX37_TRASO</name>
<proteinExistence type="inferred from homology"/>
<dbReference type="Proteomes" id="UP000054078">
    <property type="component" value="Unassembled WGS sequence"/>
</dbReference>
<dbReference type="GO" id="GO:0046872">
    <property type="term" value="F:metal ion binding"/>
    <property type="evidence" value="ECO:0007669"/>
    <property type="project" value="InterPro"/>
</dbReference>
<keyword evidence="4" id="KW-1185">Reference proteome</keyword>
<evidence type="ECO:0000256" key="1">
    <source>
        <dbReference type="ARBA" id="ARBA00007121"/>
    </source>
</evidence>
<dbReference type="STRING" id="1299998.AUL39_02870"/>
<dbReference type="PROSITE" id="PS50902">
    <property type="entry name" value="FLAVODOXIN_LIKE"/>
    <property type="match status" value="1"/>
</dbReference>
<reference evidence="3 4" key="1">
    <citation type="submission" date="2015-12" db="EMBL/GenBank/DDBJ databases">
        <title>Draft Genome Sequence of Olsenella scatoligenes SK9K4T; a Producer of 3-Methylindole- (skatole) and 4-Methylphenol- (p-cresol) Isolated from Pig Feces.</title>
        <authorList>
            <person name="Li X."/>
            <person name="Borg B."/>
            <person name="Canibe N."/>
        </authorList>
    </citation>
    <scope>NUCLEOTIDE SEQUENCE [LARGE SCALE GENOMIC DNA]</scope>
    <source>
        <strain evidence="3 4">SK9K4</strain>
    </source>
</reference>
<accession>A0A100YX37</accession>
<dbReference type="PANTHER" id="PTHR43717">
    <property type="entry name" value="ANAEROBIC NITRIC OXIDE REDUCTASE FLAVORUBREDOXIN"/>
    <property type="match status" value="1"/>
</dbReference>
<dbReference type="InterPro" id="IPR036866">
    <property type="entry name" value="RibonucZ/Hydroxyglut_hydro"/>
</dbReference>
<dbReference type="EMBL" id="LOJF01000001">
    <property type="protein sequence ID" value="KUH59288.1"/>
    <property type="molecule type" value="Genomic_DNA"/>
</dbReference>
<dbReference type="AlphaFoldDB" id="A0A100YX37"/>
<dbReference type="InterPro" id="IPR001279">
    <property type="entry name" value="Metallo-B-lactamas"/>
</dbReference>
<dbReference type="InterPro" id="IPR001226">
    <property type="entry name" value="Flavodoxin_CS"/>
</dbReference>
<dbReference type="SMART" id="SM00849">
    <property type="entry name" value="Lactamase_B"/>
    <property type="match status" value="1"/>
</dbReference>
<dbReference type="PROSITE" id="PS00201">
    <property type="entry name" value="FLAVODOXIN"/>
    <property type="match status" value="1"/>
</dbReference>
<dbReference type="Gene3D" id="3.40.50.360">
    <property type="match status" value="1"/>
</dbReference>
<organism evidence="3 4">
    <name type="scientific">Tractidigestivibacter scatoligenes</name>
    <name type="common">Olsenella scatoligenes</name>
    <dbReference type="NCBI Taxonomy" id="1299998"/>
    <lineage>
        <taxon>Bacteria</taxon>
        <taxon>Bacillati</taxon>
        <taxon>Actinomycetota</taxon>
        <taxon>Coriobacteriia</taxon>
        <taxon>Coriobacteriales</taxon>
        <taxon>Atopobiaceae</taxon>
        <taxon>Tractidigestivibacter</taxon>
    </lineage>
</organism>
<dbReference type="InterPro" id="IPR045761">
    <property type="entry name" value="ODP_dom"/>
</dbReference>
<gene>
    <name evidence="3" type="ORF">AUL39_02870</name>
</gene>
<evidence type="ECO:0000259" key="2">
    <source>
        <dbReference type="PROSITE" id="PS50902"/>
    </source>
</evidence>
<protein>
    <submittedName>
        <fullName evidence="3">Flavodoxin</fullName>
    </submittedName>
</protein>
<dbReference type="GO" id="GO:0016491">
    <property type="term" value="F:oxidoreductase activity"/>
    <property type="evidence" value="ECO:0007669"/>
    <property type="project" value="InterPro"/>
</dbReference>
<dbReference type="Pfam" id="PF19583">
    <property type="entry name" value="ODP"/>
    <property type="match status" value="1"/>
</dbReference>
<dbReference type="CDD" id="cd07709">
    <property type="entry name" value="flavodiiron_proteins_MBL-fold"/>
    <property type="match status" value="1"/>
</dbReference>
<dbReference type="InterPro" id="IPR029039">
    <property type="entry name" value="Flavoprotein-like_sf"/>
</dbReference>
<dbReference type="PANTHER" id="PTHR43717:SF1">
    <property type="entry name" value="ANAEROBIC NITRIC OXIDE REDUCTASE FLAVORUBREDOXIN"/>
    <property type="match status" value="1"/>
</dbReference>
<dbReference type="Pfam" id="PF00258">
    <property type="entry name" value="Flavodoxin_1"/>
    <property type="match status" value="1"/>
</dbReference>
<evidence type="ECO:0000313" key="3">
    <source>
        <dbReference type="EMBL" id="KUH59288.1"/>
    </source>
</evidence>
<comment type="similarity">
    <text evidence="1">In the N-terminal section; belongs to the zinc metallo-hydrolase group 3 family.</text>
</comment>
<dbReference type="GO" id="GO:0010181">
    <property type="term" value="F:FMN binding"/>
    <property type="evidence" value="ECO:0007669"/>
    <property type="project" value="InterPro"/>
</dbReference>
<feature type="domain" description="Flavodoxin-like" evidence="2">
    <location>
        <begin position="256"/>
        <end position="396"/>
    </location>
</feature>
<evidence type="ECO:0000313" key="4">
    <source>
        <dbReference type="Proteomes" id="UP000054078"/>
    </source>
</evidence>
<dbReference type="SUPFAM" id="SSF52218">
    <property type="entry name" value="Flavoproteins"/>
    <property type="match status" value="1"/>
</dbReference>
<dbReference type="GO" id="GO:0009055">
    <property type="term" value="F:electron transfer activity"/>
    <property type="evidence" value="ECO:0007669"/>
    <property type="project" value="InterPro"/>
</dbReference>